<feature type="transmembrane region" description="Helical" evidence="1">
    <location>
        <begin position="40"/>
        <end position="63"/>
    </location>
</feature>
<evidence type="ECO:0000313" key="2">
    <source>
        <dbReference type="EMBL" id="CAG9180060.1"/>
    </source>
</evidence>
<keyword evidence="3" id="KW-1185">Reference proteome</keyword>
<gene>
    <name evidence="2" type="ORF">LMG21510_03975</name>
</gene>
<keyword evidence="1" id="KW-1133">Transmembrane helix</keyword>
<keyword evidence="1" id="KW-0812">Transmembrane</keyword>
<dbReference type="RefSeq" id="WP_224043598.1">
    <property type="nucleotide sequence ID" value="NZ_CAJZAH010000004.1"/>
</dbReference>
<protein>
    <recommendedName>
        <fullName evidence="4">DUF58 domain-containing protein</fullName>
    </recommendedName>
</protein>
<dbReference type="EMBL" id="CAJZAH010000004">
    <property type="protein sequence ID" value="CAG9180060.1"/>
    <property type="molecule type" value="Genomic_DNA"/>
</dbReference>
<dbReference type="PANTHER" id="PTHR34351:SF1">
    <property type="entry name" value="SLR1927 PROTEIN"/>
    <property type="match status" value="1"/>
</dbReference>
<dbReference type="Proteomes" id="UP000721236">
    <property type="component" value="Unassembled WGS sequence"/>
</dbReference>
<organism evidence="2 3">
    <name type="scientific">Cupriavidus respiraculi</name>
    <dbReference type="NCBI Taxonomy" id="195930"/>
    <lineage>
        <taxon>Bacteria</taxon>
        <taxon>Pseudomonadati</taxon>
        <taxon>Pseudomonadota</taxon>
        <taxon>Betaproteobacteria</taxon>
        <taxon>Burkholderiales</taxon>
        <taxon>Burkholderiaceae</taxon>
        <taxon>Cupriavidus</taxon>
    </lineage>
</organism>
<reference evidence="2 3" key="1">
    <citation type="submission" date="2021-08" db="EMBL/GenBank/DDBJ databases">
        <authorList>
            <person name="Peeters C."/>
        </authorList>
    </citation>
    <scope>NUCLEOTIDE SEQUENCE [LARGE SCALE GENOMIC DNA]</scope>
    <source>
        <strain evidence="2 3">LMG 21510</strain>
    </source>
</reference>
<dbReference type="PANTHER" id="PTHR34351">
    <property type="entry name" value="SLR1927 PROTEIN-RELATED"/>
    <property type="match status" value="1"/>
</dbReference>
<name>A0ABN7Z5G9_9BURK</name>
<sequence>MPRGRPGFASAPPAGRFVRAWRSRPRAPVQGRVTLDRRHLYILPTRGGLGFGVLLLAMLLTALNYNVSLGFALTFLLAGVGMACMWQAYRNMLDVAVAAGDGAPIFAGATAVFPLRLYNGDPHVRIGIQCSLEGEVDLPPVDASVDGNGEAALSLRLPAPVRGRLALPRVTLSSRFPLGLFHVWSHADFAAGALVYPAPERAAPPLPLALRHHQHGHAAASASDEMDDALRRYRAGDPLHRIAWKHSARTGHLLSRTGEAGKPPALWLDWDALPQHMDAERRLSRLCAWMLAAGDEMEFGLRLPGVALAPARGAPHRRACLETLALWRAPAAPSAAPPPPSRPAGGAT</sequence>
<accession>A0ABN7Z5G9</accession>
<proteinExistence type="predicted"/>
<keyword evidence="1" id="KW-0472">Membrane</keyword>
<evidence type="ECO:0000256" key="1">
    <source>
        <dbReference type="SAM" id="Phobius"/>
    </source>
</evidence>
<feature type="transmembrane region" description="Helical" evidence="1">
    <location>
        <begin position="69"/>
        <end position="89"/>
    </location>
</feature>
<evidence type="ECO:0000313" key="3">
    <source>
        <dbReference type="Proteomes" id="UP000721236"/>
    </source>
</evidence>
<evidence type="ECO:0008006" key="4">
    <source>
        <dbReference type="Google" id="ProtNLM"/>
    </source>
</evidence>
<comment type="caution">
    <text evidence="2">The sequence shown here is derived from an EMBL/GenBank/DDBJ whole genome shotgun (WGS) entry which is preliminary data.</text>
</comment>